<protein>
    <submittedName>
        <fullName evidence="1">FRAS1-related extracellular matrix protein 2</fullName>
    </submittedName>
</protein>
<gene>
    <name evidence="1" type="ORF">H4Q32_015959</name>
</gene>
<proteinExistence type="predicted"/>
<evidence type="ECO:0000313" key="1">
    <source>
        <dbReference type="EMBL" id="KAI2649904.1"/>
    </source>
</evidence>
<keyword evidence="2" id="KW-1185">Reference proteome</keyword>
<sequence length="175" mass="18630">MQRRALPTTLPLLPHPLTPPQPRHVCLLKGPSAHLQPTICAGLPVSIGIMAGGSPVSTSSLRVQNSALAPGSLVSTVARQPTSSTGLPCPSGSALVSRRPAIASGHFRQRLVAPSHRLHWAPPSLTLSLPSVRWACHESASFHRRCGWRIPCLRLQPPSPELCLGPPTQWLCPSS</sequence>
<name>A0ABQ8LHQ9_LABRO</name>
<reference evidence="1 2" key="1">
    <citation type="submission" date="2022-01" db="EMBL/GenBank/DDBJ databases">
        <title>A high-quality chromosome-level genome assembly of rohu carp, Labeo rohita.</title>
        <authorList>
            <person name="Arick M.A. II"/>
            <person name="Hsu C.-Y."/>
            <person name="Magbanua Z."/>
            <person name="Pechanova O."/>
            <person name="Grover C."/>
            <person name="Miller E."/>
            <person name="Thrash A."/>
            <person name="Ezzel L."/>
            <person name="Alam S."/>
            <person name="Benzie J."/>
            <person name="Hamilton M."/>
            <person name="Karsi A."/>
            <person name="Lawrence M.L."/>
            <person name="Peterson D.G."/>
        </authorList>
    </citation>
    <scope>NUCLEOTIDE SEQUENCE [LARGE SCALE GENOMIC DNA]</scope>
    <source>
        <strain evidence="2">BAU-BD-2019</strain>
        <tissue evidence="1">Blood</tissue>
    </source>
</reference>
<organism evidence="1 2">
    <name type="scientific">Labeo rohita</name>
    <name type="common">Indian major carp</name>
    <name type="synonym">Cyprinus rohita</name>
    <dbReference type="NCBI Taxonomy" id="84645"/>
    <lineage>
        <taxon>Eukaryota</taxon>
        <taxon>Metazoa</taxon>
        <taxon>Chordata</taxon>
        <taxon>Craniata</taxon>
        <taxon>Vertebrata</taxon>
        <taxon>Euteleostomi</taxon>
        <taxon>Actinopterygii</taxon>
        <taxon>Neopterygii</taxon>
        <taxon>Teleostei</taxon>
        <taxon>Ostariophysi</taxon>
        <taxon>Cypriniformes</taxon>
        <taxon>Cyprinidae</taxon>
        <taxon>Labeoninae</taxon>
        <taxon>Labeonini</taxon>
        <taxon>Labeo</taxon>
    </lineage>
</organism>
<comment type="caution">
    <text evidence="1">The sequence shown here is derived from an EMBL/GenBank/DDBJ whole genome shotgun (WGS) entry which is preliminary data.</text>
</comment>
<dbReference type="EMBL" id="JACTAM010000023">
    <property type="protein sequence ID" value="KAI2649904.1"/>
    <property type="molecule type" value="Genomic_DNA"/>
</dbReference>
<evidence type="ECO:0000313" key="2">
    <source>
        <dbReference type="Proteomes" id="UP000830375"/>
    </source>
</evidence>
<accession>A0ABQ8LHQ9</accession>
<dbReference type="Proteomes" id="UP000830375">
    <property type="component" value="Unassembled WGS sequence"/>
</dbReference>